<dbReference type="EMBL" id="QNQT01000009">
    <property type="protein sequence ID" value="RDU35480.1"/>
    <property type="molecule type" value="Genomic_DNA"/>
</dbReference>
<gene>
    <name evidence="1" type="ORF">DRW41_17215</name>
</gene>
<dbReference type="AlphaFoldDB" id="A0A3D8GLX9"/>
<comment type="caution">
    <text evidence="1">The sequence shown here is derived from an EMBL/GenBank/DDBJ whole genome shotgun (WGS) entry which is preliminary data.</text>
</comment>
<sequence>MSIEVAINELTQESQEINRKLETLKFLKENRFESLLSETDELELTTNRLIEKIDEVIQKQIDKNPKEMDERLRQVWFASTNSKLIIIKKKIDDLISEISKL</sequence>
<dbReference type="Proteomes" id="UP000257144">
    <property type="component" value="Unassembled WGS sequence"/>
</dbReference>
<evidence type="ECO:0000313" key="2">
    <source>
        <dbReference type="Proteomes" id="UP000257144"/>
    </source>
</evidence>
<evidence type="ECO:0000313" key="1">
    <source>
        <dbReference type="EMBL" id="RDU35480.1"/>
    </source>
</evidence>
<reference evidence="1 2" key="1">
    <citation type="submission" date="2018-07" db="EMBL/GenBank/DDBJ databases">
        <title>Bacillus sp. YLB-04 draft genome sequence.</title>
        <authorList>
            <person name="Yu L."/>
            <person name="Tang X."/>
        </authorList>
    </citation>
    <scope>NUCLEOTIDE SEQUENCE [LARGE SCALE GENOMIC DNA]</scope>
    <source>
        <strain evidence="1 2">YLB-04</strain>
    </source>
</reference>
<proteinExistence type="predicted"/>
<protein>
    <submittedName>
        <fullName evidence="1">Uncharacterized protein</fullName>
    </submittedName>
</protein>
<name>A0A3D8GLX9_9BACI</name>
<dbReference type="RefSeq" id="WP_115453264.1">
    <property type="nucleotide sequence ID" value="NZ_QNQT01000009.1"/>
</dbReference>
<keyword evidence="2" id="KW-1185">Reference proteome</keyword>
<organism evidence="1 2">
    <name type="scientific">Neobacillus piezotolerans</name>
    <dbReference type="NCBI Taxonomy" id="2259171"/>
    <lineage>
        <taxon>Bacteria</taxon>
        <taxon>Bacillati</taxon>
        <taxon>Bacillota</taxon>
        <taxon>Bacilli</taxon>
        <taxon>Bacillales</taxon>
        <taxon>Bacillaceae</taxon>
        <taxon>Neobacillus</taxon>
    </lineage>
</organism>
<accession>A0A3D8GLX9</accession>